<feature type="compositionally biased region" description="Basic and acidic residues" evidence="6">
    <location>
        <begin position="287"/>
        <end position="298"/>
    </location>
</feature>
<evidence type="ECO:0000256" key="6">
    <source>
        <dbReference type="SAM" id="MobiDB-lite"/>
    </source>
</evidence>
<evidence type="ECO:0000256" key="1">
    <source>
        <dbReference type="ARBA" id="ARBA00010577"/>
    </source>
</evidence>
<dbReference type="EMBL" id="JANRMI010000001">
    <property type="protein sequence ID" value="MDG0815363.1"/>
    <property type="molecule type" value="Genomic_DNA"/>
</dbReference>
<reference evidence="8" key="1">
    <citation type="submission" date="2022-08" db="EMBL/GenBank/DDBJ databases">
        <title>Novel Bdellovibrio Species Isolated from Svalbard: Designation Bdellovibrio svalbardensis.</title>
        <authorList>
            <person name="Mitchell R.J."/>
            <person name="Choi S.Y."/>
        </authorList>
    </citation>
    <scope>NUCLEOTIDE SEQUENCE</scope>
    <source>
        <strain evidence="8">PAP01</strain>
    </source>
</reference>
<keyword evidence="8" id="KW-0966">Cell projection</keyword>
<gene>
    <name evidence="8" type="ORF">NWE73_03250</name>
</gene>
<evidence type="ECO:0000256" key="2">
    <source>
        <dbReference type="ARBA" id="ARBA00016013"/>
    </source>
</evidence>
<evidence type="ECO:0000313" key="8">
    <source>
        <dbReference type="EMBL" id="MDG0815363.1"/>
    </source>
</evidence>
<protein>
    <recommendedName>
        <fullName evidence="2 5">Basal-body rod modification protein FlgD</fullName>
    </recommendedName>
</protein>
<comment type="function">
    <text evidence="4 5">Required for flagellar hook formation. May act as a scaffolding protein.</text>
</comment>
<dbReference type="InterPro" id="IPR005648">
    <property type="entry name" value="FlgD"/>
</dbReference>
<keyword evidence="9" id="KW-1185">Reference proteome</keyword>
<keyword evidence="8" id="KW-0969">Cilium</keyword>
<dbReference type="Gene3D" id="2.30.30.910">
    <property type="match status" value="1"/>
</dbReference>
<name>A0ABT6DEU8_9BACT</name>
<evidence type="ECO:0000313" key="9">
    <source>
        <dbReference type="Proteomes" id="UP001152321"/>
    </source>
</evidence>
<feature type="domain" description="FlgD/Vpr Ig-like" evidence="7">
    <location>
        <begin position="156"/>
        <end position="222"/>
    </location>
</feature>
<dbReference type="RefSeq" id="WP_277576839.1">
    <property type="nucleotide sequence ID" value="NZ_JANRMI010000001.1"/>
</dbReference>
<dbReference type="Gene3D" id="2.60.40.4070">
    <property type="match status" value="1"/>
</dbReference>
<sequence length="336" mass="36615">MTMVNAKLGVNAFGATATKAESVNSAASTFSAQDKAKTGEEDIGSVANKLSDPNWIDPSKKVRATGNPSLDKDAFFKLMLAQMKNQDPTNPMKSHEMAAQLANFSSLEQMQNMNKTLEELKNAQKPSENFQALNLIGKAVAGDSSKVVRGLNDKDHDFRFSLPMDASEVSVKVRDGDGTVVRSYNLKGLKQGENKLTWNGEDERGVKAPVGEYQFIAEGKTSDGKKMGIKTDFDGVITGVSYSAEGPVLNVGNQAIRFRDVKKITDPRLMRNDQNVNDVTNLDLKKDDVTGQTKKEGNVESQKTSTEPAPVAKSKIMDTVGLSRDMMEKIAKETIK</sequence>
<evidence type="ECO:0000256" key="3">
    <source>
        <dbReference type="ARBA" id="ARBA00022795"/>
    </source>
</evidence>
<organism evidence="8 9">
    <name type="scientific">Bdellovibrio svalbardensis</name>
    <dbReference type="NCBI Taxonomy" id="2972972"/>
    <lineage>
        <taxon>Bacteria</taxon>
        <taxon>Pseudomonadati</taxon>
        <taxon>Bdellovibrionota</taxon>
        <taxon>Bdellovibrionia</taxon>
        <taxon>Bdellovibrionales</taxon>
        <taxon>Pseudobdellovibrionaceae</taxon>
        <taxon>Bdellovibrio</taxon>
    </lineage>
</organism>
<evidence type="ECO:0000256" key="5">
    <source>
        <dbReference type="RuleBase" id="RU362076"/>
    </source>
</evidence>
<proteinExistence type="inferred from homology"/>
<keyword evidence="8" id="KW-0282">Flagellum</keyword>
<evidence type="ECO:0000259" key="7">
    <source>
        <dbReference type="Pfam" id="PF13860"/>
    </source>
</evidence>
<dbReference type="InterPro" id="IPR025965">
    <property type="entry name" value="FlgD/Vpr_Ig-like"/>
</dbReference>
<dbReference type="Pfam" id="PF03963">
    <property type="entry name" value="FlgD"/>
    <property type="match status" value="1"/>
</dbReference>
<keyword evidence="3 5" id="KW-1005">Bacterial flagellum biogenesis</keyword>
<comment type="similarity">
    <text evidence="1 5">Belongs to the FlgD family.</text>
</comment>
<feature type="region of interest" description="Disordered" evidence="6">
    <location>
        <begin position="287"/>
        <end position="312"/>
    </location>
</feature>
<accession>A0ABT6DEU8</accession>
<dbReference type="Pfam" id="PF13860">
    <property type="entry name" value="FlgD_ig"/>
    <property type="match status" value="1"/>
</dbReference>
<comment type="caution">
    <text evidence="8">The sequence shown here is derived from an EMBL/GenBank/DDBJ whole genome shotgun (WGS) entry which is preliminary data.</text>
</comment>
<evidence type="ECO:0000256" key="4">
    <source>
        <dbReference type="ARBA" id="ARBA00024746"/>
    </source>
</evidence>
<dbReference type="Proteomes" id="UP001152321">
    <property type="component" value="Unassembled WGS sequence"/>
</dbReference>